<dbReference type="Proteomes" id="UP000245119">
    <property type="component" value="Linkage Group LG6"/>
</dbReference>
<feature type="transmembrane region" description="Helical" evidence="1">
    <location>
        <begin position="92"/>
        <end position="111"/>
    </location>
</feature>
<reference evidence="2 3" key="1">
    <citation type="submission" date="2018-04" db="EMBL/GenBank/DDBJ databases">
        <title>The genome of golden apple snail Pomacea canaliculata provides insight into stress tolerance and invasive adaptation.</title>
        <authorList>
            <person name="Liu C."/>
            <person name="Liu B."/>
            <person name="Ren Y."/>
            <person name="Zhang Y."/>
            <person name="Wang H."/>
            <person name="Li S."/>
            <person name="Jiang F."/>
            <person name="Yin L."/>
            <person name="Zhang G."/>
            <person name="Qian W."/>
            <person name="Fan W."/>
        </authorList>
    </citation>
    <scope>NUCLEOTIDE SEQUENCE [LARGE SCALE GENOMIC DNA]</scope>
    <source>
        <strain evidence="2">SZHN2017</strain>
        <tissue evidence="2">Muscle</tissue>
    </source>
</reference>
<proteinExistence type="predicted"/>
<dbReference type="EMBL" id="PZQS01000006">
    <property type="protein sequence ID" value="PVD27961.1"/>
    <property type="molecule type" value="Genomic_DNA"/>
</dbReference>
<keyword evidence="1" id="KW-1133">Transmembrane helix</keyword>
<dbReference type="Gene3D" id="1.20.1070.10">
    <property type="entry name" value="Rhodopsin 7-helix transmembrane proteins"/>
    <property type="match status" value="1"/>
</dbReference>
<dbReference type="OrthoDB" id="6161158at2759"/>
<evidence type="ECO:0000313" key="2">
    <source>
        <dbReference type="EMBL" id="PVD27961.1"/>
    </source>
</evidence>
<gene>
    <name evidence="2" type="ORF">C0Q70_10537</name>
</gene>
<evidence type="ECO:0000256" key="1">
    <source>
        <dbReference type="SAM" id="Phobius"/>
    </source>
</evidence>
<sequence>MKSLSNSSLADNKGDTVLPWDNPLDPIGPFIEITDVLLGKEVYYKSLQFGLGIRDEMRTMAGCITLVIAIERCVCVYLPLRASSLMRTRTMAALLASIYVFTQLGFVYSFFHYDIYAKRSNSTNQTLYWVLELSTTYKKNYLLFRGFECFNGSARPLSELTVVDDDESRMDEDDENKEHSHD</sequence>
<dbReference type="SUPFAM" id="SSF81321">
    <property type="entry name" value="Family A G protein-coupled receptor-like"/>
    <property type="match status" value="1"/>
</dbReference>
<accession>A0A2T7P3G8</accession>
<evidence type="ECO:0000313" key="3">
    <source>
        <dbReference type="Proteomes" id="UP000245119"/>
    </source>
</evidence>
<protein>
    <submittedName>
        <fullName evidence="2">Uncharacterized protein</fullName>
    </submittedName>
</protein>
<keyword evidence="1" id="KW-0472">Membrane</keyword>
<keyword evidence="3" id="KW-1185">Reference proteome</keyword>
<keyword evidence="1" id="KW-0812">Transmembrane</keyword>
<comment type="caution">
    <text evidence="2">The sequence shown here is derived from an EMBL/GenBank/DDBJ whole genome shotgun (WGS) entry which is preliminary data.</text>
</comment>
<organism evidence="2 3">
    <name type="scientific">Pomacea canaliculata</name>
    <name type="common">Golden apple snail</name>
    <dbReference type="NCBI Taxonomy" id="400727"/>
    <lineage>
        <taxon>Eukaryota</taxon>
        <taxon>Metazoa</taxon>
        <taxon>Spiralia</taxon>
        <taxon>Lophotrochozoa</taxon>
        <taxon>Mollusca</taxon>
        <taxon>Gastropoda</taxon>
        <taxon>Caenogastropoda</taxon>
        <taxon>Architaenioglossa</taxon>
        <taxon>Ampullarioidea</taxon>
        <taxon>Ampullariidae</taxon>
        <taxon>Pomacea</taxon>
    </lineage>
</organism>
<dbReference type="AlphaFoldDB" id="A0A2T7P3G8"/>
<name>A0A2T7P3G8_POMCA</name>